<dbReference type="NCBIfam" id="TIGR01484">
    <property type="entry name" value="HAD-SF-IIB"/>
    <property type="match status" value="1"/>
</dbReference>
<gene>
    <name evidence="1" type="ORF">EDI_321490</name>
</gene>
<dbReference type="GO" id="GO:0000287">
    <property type="term" value="F:magnesium ion binding"/>
    <property type="evidence" value="ECO:0007669"/>
    <property type="project" value="TreeGrafter"/>
</dbReference>
<dbReference type="SUPFAM" id="SSF56784">
    <property type="entry name" value="HAD-like"/>
    <property type="match status" value="1"/>
</dbReference>
<dbReference type="VEuPathDB" id="AmoebaDB:EDI_321490"/>
<dbReference type="InterPro" id="IPR023214">
    <property type="entry name" value="HAD_sf"/>
</dbReference>
<keyword evidence="2" id="KW-1185">Reference proteome</keyword>
<organism evidence="2">
    <name type="scientific">Entamoeba dispar (strain ATCC PRA-260 / SAW760)</name>
    <dbReference type="NCBI Taxonomy" id="370354"/>
    <lineage>
        <taxon>Eukaryota</taxon>
        <taxon>Amoebozoa</taxon>
        <taxon>Evosea</taxon>
        <taxon>Archamoebae</taxon>
        <taxon>Mastigamoebida</taxon>
        <taxon>Entamoebidae</taxon>
        <taxon>Entamoeba</taxon>
    </lineage>
</organism>
<dbReference type="InterPro" id="IPR006379">
    <property type="entry name" value="HAD-SF_hydro_IIB"/>
</dbReference>
<dbReference type="AlphaFoldDB" id="B0E8P7"/>
<dbReference type="RefSeq" id="XP_001734733.1">
    <property type="nucleotide sequence ID" value="XM_001734681.1"/>
</dbReference>
<dbReference type="Gene3D" id="3.40.50.1000">
    <property type="entry name" value="HAD superfamily/HAD-like"/>
    <property type="match status" value="1"/>
</dbReference>
<dbReference type="Gene3D" id="3.30.1240.10">
    <property type="match status" value="1"/>
</dbReference>
<dbReference type="GeneID" id="5879653"/>
<dbReference type="InterPro" id="IPR036412">
    <property type="entry name" value="HAD-like_sf"/>
</dbReference>
<dbReference type="Proteomes" id="UP000008076">
    <property type="component" value="Unassembled WGS sequence"/>
</dbReference>
<dbReference type="KEGG" id="edi:EDI_321490"/>
<reference evidence="2" key="1">
    <citation type="submission" date="2007-12" db="EMBL/GenBank/DDBJ databases">
        <title>Annotation of Entamoeba dispar SAW760.</title>
        <authorList>
            <person name="Lorenzi H."/>
            <person name="Inman J."/>
            <person name="Schobel S."/>
            <person name="Amedeo P."/>
            <person name="Caler E."/>
        </authorList>
    </citation>
    <scope>NUCLEOTIDE SEQUENCE [LARGE SCALE GENOMIC DNA]</scope>
    <source>
        <strain evidence="2">ATCC PRA-260 / SAW760</strain>
    </source>
</reference>
<dbReference type="OMA" id="NIDGFRH"/>
<accession>B0E8P7</accession>
<dbReference type="GO" id="GO:0005829">
    <property type="term" value="C:cytosol"/>
    <property type="evidence" value="ECO:0007669"/>
    <property type="project" value="TreeGrafter"/>
</dbReference>
<dbReference type="GO" id="GO:0016791">
    <property type="term" value="F:phosphatase activity"/>
    <property type="evidence" value="ECO:0007669"/>
    <property type="project" value="TreeGrafter"/>
</dbReference>
<dbReference type="OrthoDB" id="27226at2759"/>
<dbReference type="EMBL" id="DS548174">
    <property type="protein sequence ID" value="EDR29100.1"/>
    <property type="molecule type" value="Genomic_DNA"/>
</dbReference>
<name>B0E8P7_ENTDS</name>
<protein>
    <submittedName>
        <fullName evidence="1">Uncharacterized protein</fullName>
    </submittedName>
</protein>
<sequence length="263" mass="29573">MSFTFILDVDGTLASSKRDAVNEIDKKVILEEKEKGNRIIIATGRSIHETKHILEAIRFNDILISSNGALSLQNNKLLSYMPMNPSQAKIVIQFCKEQKLNACVVSCIKTNDTFKELFSQVKEYQPIEGEEFLDIVLYAKTSQEKEQWIELLQKIVGSELVVKNSGDVIIEVFNKNLNKGMTLKRLYEMNLLGEGKSLVYVGDSDNDIQALQFVRKIGGIAIAMGNAFDRVKKEATYITTDVDNNGVANAIHWVHSSKKNELI</sequence>
<evidence type="ECO:0000313" key="1">
    <source>
        <dbReference type="EMBL" id="EDR29100.1"/>
    </source>
</evidence>
<dbReference type="eggNOG" id="ENOG502REG1">
    <property type="taxonomic scope" value="Eukaryota"/>
</dbReference>
<dbReference type="PANTHER" id="PTHR10000">
    <property type="entry name" value="PHOSPHOSERINE PHOSPHATASE"/>
    <property type="match status" value="1"/>
</dbReference>
<evidence type="ECO:0000313" key="2">
    <source>
        <dbReference type="Proteomes" id="UP000008076"/>
    </source>
</evidence>
<dbReference type="PANTHER" id="PTHR10000:SF8">
    <property type="entry name" value="HAD SUPERFAMILY HYDROLASE-LIKE, TYPE 3"/>
    <property type="match status" value="1"/>
</dbReference>
<proteinExistence type="predicted"/>
<dbReference type="Pfam" id="PF08282">
    <property type="entry name" value="Hydrolase_3"/>
    <property type="match status" value="1"/>
</dbReference>